<evidence type="ECO:0000313" key="1">
    <source>
        <dbReference type="EMBL" id="MCI44508.1"/>
    </source>
</evidence>
<evidence type="ECO:0000313" key="2">
    <source>
        <dbReference type="Proteomes" id="UP000265520"/>
    </source>
</evidence>
<protein>
    <submittedName>
        <fullName evidence="1">Uncharacterized protein</fullName>
    </submittedName>
</protein>
<dbReference type="EMBL" id="LXQA010331510">
    <property type="protein sequence ID" value="MCI44508.1"/>
    <property type="molecule type" value="Genomic_DNA"/>
</dbReference>
<comment type="caution">
    <text evidence="1">The sequence shown here is derived from an EMBL/GenBank/DDBJ whole genome shotgun (WGS) entry which is preliminary data.</text>
</comment>
<sequence>GVWRVGGEAVEGFQHSSVRQMVLEDADR</sequence>
<name>A0A392S6P7_9FABA</name>
<organism evidence="1 2">
    <name type="scientific">Trifolium medium</name>
    <dbReference type="NCBI Taxonomy" id="97028"/>
    <lineage>
        <taxon>Eukaryota</taxon>
        <taxon>Viridiplantae</taxon>
        <taxon>Streptophyta</taxon>
        <taxon>Embryophyta</taxon>
        <taxon>Tracheophyta</taxon>
        <taxon>Spermatophyta</taxon>
        <taxon>Magnoliopsida</taxon>
        <taxon>eudicotyledons</taxon>
        <taxon>Gunneridae</taxon>
        <taxon>Pentapetalae</taxon>
        <taxon>rosids</taxon>
        <taxon>fabids</taxon>
        <taxon>Fabales</taxon>
        <taxon>Fabaceae</taxon>
        <taxon>Papilionoideae</taxon>
        <taxon>50 kb inversion clade</taxon>
        <taxon>NPAAA clade</taxon>
        <taxon>Hologalegina</taxon>
        <taxon>IRL clade</taxon>
        <taxon>Trifolieae</taxon>
        <taxon>Trifolium</taxon>
    </lineage>
</organism>
<dbReference type="Proteomes" id="UP000265520">
    <property type="component" value="Unassembled WGS sequence"/>
</dbReference>
<dbReference type="AlphaFoldDB" id="A0A392S6P7"/>
<accession>A0A392S6P7</accession>
<proteinExistence type="predicted"/>
<keyword evidence="2" id="KW-1185">Reference proteome</keyword>
<feature type="non-terminal residue" evidence="1">
    <location>
        <position position="1"/>
    </location>
</feature>
<reference evidence="1 2" key="1">
    <citation type="journal article" date="2018" name="Front. Plant Sci.">
        <title>Red Clover (Trifolium pratense) and Zigzag Clover (T. medium) - A Picture of Genomic Similarities and Differences.</title>
        <authorList>
            <person name="Dluhosova J."/>
            <person name="Istvanek J."/>
            <person name="Nedelnik J."/>
            <person name="Repkova J."/>
        </authorList>
    </citation>
    <scope>NUCLEOTIDE SEQUENCE [LARGE SCALE GENOMIC DNA]</scope>
    <source>
        <strain evidence="2">cv. 10/8</strain>
        <tissue evidence="1">Leaf</tissue>
    </source>
</reference>